<feature type="non-terminal residue" evidence="2">
    <location>
        <position position="174"/>
    </location>
</feature>
<dbReference type="AlphaFoldDB" id="A0A5M8R1J8"/>
<evidence type="ECO:0000259" key="1">
    <source>
        <dbReference type="Pfam" id="PF01548"/>
    </source>
</evidence>
<dbReference type="InterPro" id="IPR002525">
    <property type="entry name" value="Transp_IS110-like_N"/>
</dbReference>
<dbReference type="PANTHER" id="PTHR33055:SF3">
    <property type="entry name" value="PUTATIVE TRANSPOSASE FOR IS117-RELATED"/>
    <property type="match status" value="1"/>
</dbReference>
<reference evidence="2 3" key="1">
    <citation type="submission" date="2019-05" db="EMBL/GenBank/DDBJ databases">
        <authorList>
            <person name="Qu J.-H."/>
        </authorList>
    </citation>
    <scope>NUCLEOTIDE SEQUENCE [LARGE SCALE GENOMIC DNA]</scope>
    <source>
        <strain evidence="2 3">NS28</strain>
    </source>
</reference>
<sequence>MEKEWFIGVDVSKATLDLAFCHVNNPNQFVYCHFENGTSGFKKMLTWLKKQGITTQNSFFCMEHTGHYTLALCCFLQDENLLFTLVSPLHLKKTLGITRGKNDKLDAKRISQFTFLHRHLLKPMRMPSACLLKLKNLMTFRDRLVKTNTSLKNAIQDLKNILDLVDNSFIIKQS</sequence>
<dbReference type="EMBL" id="VBSN01000015">
    <property type="protein sequence ID" value="KAA6441438.1"/>
    <property type="molecule type" value="Genomic_DNA"/>
</dbReference>
<dbReference type="OrthoDB" id="964423at2"/>
<comment type="caution">
    <text evidence="2">The sequence shown here is derived from an EMBL/GenBank/DDBJ whole genome shotgun (WGS) entry which is preliminary data.</text>
</comment>
<dbReference type="GO" id="GO:0006313">
    <property type="term" value="P:DNA transposition"/>
    <property type="evidence" value="ECO:0007669"/>
    <property type="project" value="InterPro"/>
</dbReference>
<dbReference type="Pfam" id="PF01548">
    <property type="entry name" value="DEDD_Tnp_IS110"/>
    <property type="match status" value="1"/>
</dbReference>
<protein>
    <submittedName>
        <fullName evidence="2">IS110 family transposase</fullName>
    </submittedName>
</protein>
<dbReference type="RefSeq" id="WP_139010481.1">
    <property type="nucleotide sequence ID" value="NZ_VBSN01000015.1"/>
</dbReference>
<feature type="domain" description="Transposase IS110-like N-terminal" evidence="1">
    <location>
        <begin position="7"/>
        <end position="157"/>
    </location>
</feature>
<accession>A0A5M8R1J8</accession>
<dbReference type="Proteomes" id="UP000323994">
    <property type="component" value="Unassembled WGS sequence"/>
</dbReference>
<dbReference type="GO" id="GO:0004803">
    <property type="term" value="F:transposase activity"/>
    <property type="evidence" value="ECO:0007669"/>
    <property type="project" value="InterPro"/>
</dbReference>
<proteinExistence type="predicted"/>
<dbReference type="GO" id="GO:0003677">
    <property type="term" value="F:DNA binding"/>
    <property type="evidence" value="ECO:0007669"/>
    <property type="project" value="InterPro"/>
</dbReference>
<evidence type="ECO:0000313" key="2">
    <source>
        <dbReference type="EMBL" id="KAA6441438.1"/>
    </source>
</evidence>
<gene>
    <name evidence="2" type="ORF">FEM33_02165</name>
</gene>
<organism evidence="2 3">
    <name type="scientific">Dyadobacter flavalbus</name>
    <dbReference type="NCBI Taxonomy" id="2579942"/>
    <lineage>
        <taxon>Bacteria</taxon>
        <taxon>Pseudomonadati</taxon>
        <taxon>Bacteroidota</taxon>
        <taxon>Cytophagia</taxon>
        <taxon>Cytophagales</taxon>
        <taxon>Spirosomataceae</taxon>
        <taxon>Dyadobacter</taxon>
    </lineage>
</organism>
<dbReference type="InterPro" id="IPR047650">
    <property type="entry name" value="Transpos_IS110"/>
</dbReference>
<keyword evidence="3" id="KW-1185">Reference proteome</keyword>
<name>A0A5M8R1J8_9BACT</name>
<dbReference type="PANTHER" id="PTHR33055">
    <property type="entry name" value="TRANSPOSASE FOR INSERTION SEQUENCE ELEMENT IS1111A"/>
    <property type="match status" value="1"/>
</dbReference>
<evidence type="ECO:0000313" key="3">
    <source>
        <dbReference type="Proteomes" id="UP000323994"/>
    </source>
</evidence>